<dbReference type="RefSeq" id="WP_154502398.1">
    <property type="nucleotide sequence ID" value="NZ_JAQXPC010000113.1"/>
</dbReference>
<dbReference type="SUPFAM" id="SSF56300">
    <property type="entry name" value="Metallo-dependent phosphatases"/>
    <property type="match status" value="1"/>
</dbReference>
<protein>
    <recommendedName>
        <fullName evidence="2">Phosphoesterase</fullName>
        <ecNumber evidence="2">3.1.4.-</ecNumber>
    </recommendedName>
</protein>
<evidence type="ECO:0000313" key="5">
    <source>
        <dbReference type="Proteomes" id="UP000461880"/>
    </source>
</evidence>
<organism evidence="4 5">
    <name type="scientific">Stecheria intestinalis</name>
    <dbReference type="NCBI Taxonomy" id="2606630"/>
    <lineage>
        <taxon>Bacteria</taxon>
        <taxon>Bacillati</taxon>
        <taxon>Bacillota</taxon>
        <taxon>Erysipelotrichia</taxon>
        <taxon>Erysipelotrichales</taxon>
        <taxon>Erysipelotrichaceae</taxon>
        <taxon>Stecheria</taxon>
    </lineage>
</organism>
<evidence type="ECO:0000313" key="4">
    <source>
        <dbReference type="EMBL" id="MSS57589.1"/>
    </source>
</evidence>
<dbReference type="AlphaFoldDB" id="A0A7X2TEF5"/>
<proteinExistence type="inferred from homology"/>
<gene>
    <name evidence="4" type="ORF">FYJ51_01520</name>
</gene>
<keyword evidence="5" id="KW-1185">Reference proteome</keyword>
<dbReference type="EC" id="3.1.4.-" evidence="2"/>
<reference evidence="4 5" key="1">
    <citation type="submission" date="2019-08" db="EMBL/GenBank/DDBJ databases">
        <title>In-depth cultivation of the pig gut microbiome towards novel bacterial diversity and tailored functional studies.</title>
        <authorList>
            <person name="Wylensek D."/>
            <person name="Hitch T.C.A."/>
            <person name="Clavel T."/>
        </authorList>
    </citation>
    <scope>NUCLEOTIDE SEQUENCE [LARGE SCALE GENOMIC DNA]</scope>
    <source>
        <strain evidence="4 5">Oil+RF-744-GAM-WT-6</strain>
    </source>
</reference>
<dbReference type="Pfam" id="PF12850">
    <property type="entry name" value="Metallophos_2"/>
    <property type="match status" value="1"/>
</dbReference>
<dbReference type="NCBIfam" id="TIGR00040">
    <property type="entry name" value="yfcE"/>
    <property type="match status" value="1"/>
</dbReference>
<evidence type="ECO:0000256" key="1">
    <source>
        <dbReference type="ARBA" id="ARBA00008950"/>
    </source>
</evidence>
<sequence>MRYLVVSDIHGSRSGAALVPELFHELHADAILCLGDVLYHGPRNNLPEDYAPKEVISILNPLAPHIFAVRGNCDAEVDQMVLNFPLTADYNEFLLGSHKVFMTHGHVYGPDHLPKLVPGDIFLYGHTHIPMAAVTEEVLLLNPGSVSLPKGGHPKTYAVLEEDEFTICTLDRKPYLNIRF</sequence>
<keyword evidence="4" id="KW-0378">Hydrolase</keyword>
<dbReference type="InterPro" id="IPR024654">
    <property type="entry name" value="Calcineurin-like_PHP_lpxH"/>
</dbReference>
<dbReference type="EMBL" id="VUMN01000002">
    <property type="protein sequence ID" value="MSS57589.1"/>
    <property type="molecule type" value="Genomic_DNA"/>
</dbReference>
<accession>A0A7X2TEF5</accession>
<dbReference type="InterPro" id="IPR000979">
    <property type="entry name" value="Phosphodiesterase_MJ0936/Vps29"/>
</dbReference>
<dbReference type="PANTHER" id="PTHR11124">
    <property type="entry name" value="VACUOLAR SORTING PROTEIN VPS29"/>
    <property type="match status" value="1"/>
</dbReference>
<dbReference type="CDD" id="cd00841">
    <property type="entry name" value="MPP_YfcE"/>
    <property type="match status" value="1"/>
</dbReference>
<dbReference type="GO" id="GO:0016787">
    <property type="term" value="F:hydrolase activity"/>
    <property type="evidence" value="ECO:0007669"/>
    <property type="project" value="UniProtKB-UniRule"/>
</dbReference>
<comment type="similarity">
    <text evidence="1 2">Belongs to the metallophosphoesterase superfamily. YfcE family.</text>
</comment>
<keyword evidence="2" id="KW-0479">Metal-binding</keyword>
<dbReference type="InterPro" id="IPR029052">
    <property type="entry name" value="Metallo-depent_PP-like"/>
</dbReference>
<dbReference type="Gene3D" id="3.60.21.10">
    <property type="match status" value="1"/>
</dbReference>
<dbReference type="InterPro" id="IPR041802">
    <property type="entry name" value="MPP_YfcE"/>
</dbReference>
<comment type="caution">
    <text evidence="4">The sequence shown here is derived from an EMBL/GenBank/DDBJ whole genome shotgun (WGS) entry which is preliminary data.</text>
</comment>
<dbReference type="NCBIfam" id="NF006988">
    <property type="entry name" value="PRK09453.1"/>
    <property type="match status" value="1"/>
</dbReference>
<evidence type="ECO:0000256" key="2">
    <source>
        <dbReference type="RuleBase" id="RU362039"/>
    </source>
</evidence>
<dbReference type="GO" id="GO:0046872">
    <property type="term" value="F:metal ion binding"/>
    <property type="evidence" value="ECO:0007669"/>
    <property type="project" value="UniProtKB-KW"/>
</dbReference>
<feature type="domain" description="Calcineurin-like phosphoesterase" evidence="3">
    <location>
        <begin position="1"/>
        <end position="163"/>
    </location>
</feature>
<comment type="cofactor">
    <cofactor evidence="2">
        <name>a divalent metal cation</name>
        <dbReference type="ChEBI" id="CHEBI:60240"/>
    </cofactor>
</comment>
<evidence type="ECO:0000259" key="3">
    <source>
        <dbReference type="Pfam" id="PF12850"/>
    </source>
</evidence>
<name>A0A7X2TEF5_9FIRM</name>
<dbReference type="Proteomes" id="UP000461880">
    <property type="component" value="Unassembled WGS sequence"/>
</dbReference>